<gene>
    <name evidence="1" type="ORF">ILEXP_LOCUS28334</name>
</gene>
<sequence length="106" mass="12595">MTIQNLSIPMNPYITNDCKVKHLLTSNFYSDRFREKRLNKRHVYEDIKSYIMVSRLIIQKRAINAQKWLLHKVHRYRLRSLQICLHSISILSGSIPSIQVGPIIYK</sequence>
<comment type="caution">
    <text evidence="1">The sequence shown here is derived from an EMBL/GenBank/DDBJ whole genome shotgun (WGS) entry which is preliminary data.</text>
</comment>
<dbReference type="AlphaFoldDB" id="A0ABC8SUY8"/>
<evidence type="ECO:0000313" key="2">
    <source>
        <dbReference type="Proteomes" id="UP001642360"/>
    </source>
</evidence>
<name>A0ABC8SUY8_9AQUA</name>
<evidence type="ECO:0000313" key="1">
    <source>
        <dbReference type="EMBL" id="CAK9159630.1"/>
    </source>
</evidence>
<keyword evidence="2" id="KW-1185">Reference proteome</keyword>
<proteinExistence type="predicted"/>
<dbReference type="EMBL" id="CAUOFW020003391">
    <property type="protein sequence ID" value="CAK9159630.1"/>
    <property type="molecule type" value="Genomic_DNA"/>
</dbReference>
<organism evidence="1 2">
    <name type="scientific">Ilex paraguariensis</name>
    <name type="common">yerba mate</name>
    <dbReference type="NCBI Taxonomy" id="185542"/>
    <lineage>
        <taxon>Eukaryota</taxon>
        <taxon>Viridiplantae</taxon>
        <taxon>Streptophyta</taxon>
        <taxon>Embryophyta</taxon>
        <taxon>Tracheophyta</taxon>
        <taxon>Spermatophyta</taxon>
        <taxon>Magnoliopsida</taxon>
        <taxon>eudicotyledons</taxon>
        <taxon>Gunneridae</taxon>
        <taxon>Pentapetalae</taxon>
        <taxon>asterids</taxon>
        <taxon>campanulids</taxon>
        <taxon>Aquifoliales</taxon>
        <taxon>Aquifoliaceae</taxon>
        <taxon>Ilex</taxon>
    </lineage>
</organism>
<reference evidence="1 2" key="1">
    <citation type="submission" date="2024-02" db="EMBL/GenBank/DDBJ databases">
        <authorList>
            <person name="Vignale AGUSTIN F."/>
            <person name="Sosa J E."/>
            <person name="Modenutti C."/>
        </authorList>
    </citation>
    <scope>NUCLEOTIDE SEQUENCE [LARGE SCALE GENOMIC DNA]</scope>
</reference>
<accession>A0ABC8SUY8</accession>
<dbReference type="Proteomes" id="UP001642360">
    <property type="component" value="Unassembled WGS sequence"/>
</dbReference>
<protein>
    <submittedName>
        <fullName evidence="1">Uncharacterized protein</fullName>
    </submittedName>
</protein>